<sequence>MSINVDPPGPVTGNSPPWLGVGWGGPGVGCVGVGVGGAGCVGVGVGVAGKISKVTPVPADGMARTALNPRADAGSAASTGGTASARLAAASAPPTR</sequence>
<evidence type="ECO:0000256" key="1">
    <source>
        <dbReference type="SAM" id="MobiDB-lite"/>
    </source>
</evidence>
<organism evidence="2 3">
    <name type="scientific">Micromonospora luteifusca</name>
    <dbReference type="NCBI Taxonomy" id="709860"/>
    <lineage>
        <taxon>Bacteria</taxon>
        <taxon>Bacillati</taxon>
        <taxon>Actinomycetota</taxon>
        <taxon>Actinomycetes</taxon>
        <taxon>Micromonosporales</taxon>
        <taxon>Micromonosporaceae</taxon>
        <taxon>Micromonospora</taxon>
    </lineage>
</organism>
<proteinExistence type="predicted"/>
<accession>A0ABS2LT24</accession>
<reference evidence="2 3" key="1">
    <citation type="submission" date="2021-01" db="EMBL/GenBank/DDBJ databases">
        <title>Sequencing the genomes of 1000 actinobacteria strains.</title>
        <authorList>
            <person name="Klenk H.-P."/>
        </authorList>
    </citation>
    <scope>NUCLEOTIDE SEQUENCE [LARGE SCALE GENOMIC DNA]</scope>
    <source>
        <strain evidence="2 3">DSM 100204</strain>
    </source>
</reference>
<protein>
    <submittedName>
        <fullName evidence="2">Uncharacterized protein</fullName>
    </submittedName>
</protein>
<feature type="region of interest" description="Disordered" evidence="1">
    <location>
        <begin position="68"/>
        <end position="96"/>
    </location>
</feature>
<evidence type="ECO:0000313" key="3">
    <source>
        <dbReference type="Proteomes" id="UP000764837"/>
    </source>
</evidence>
<name>A0ABS2LT24_9ACTN</name>
<keyword evidence="3" id="KW-1185">Reference proteome</keyword>
<feature type="compositionally biased region" description="Low complexity" evidence="1">
    <location>
        <begin position="70"/>
        <end position="96"/>
    </location>
</feature>
<evidence type="ECO:0000313" key="2">
    <source>
        <dbReference type="EMBL" id="MBM7491292.1"/>
    </source>
</evidence>
<comment type="caution">
    <text evidence="2">The sequence shown here is derived from an EMBL/GenBank/DDBJ whole genome shotgun (WGS) entry which is preliminary data.</text>
</comment>
<gene>
    <name evidence="2" type="ORF">JOD64_002514</name>
</gene>
<dbReference type="Proteomes" id="UP000764837">
    <property type="component" value="Unassembled WGS sequence"/>
</dbReference>
<dbReference type="EMBL" id="JAFBBP010000001">
    <property type="protein sequence ID" value="MBM7491292.1"/>
    <property type="molecule type" value="Genomic_DNA"/>
</dbReference>